<feature type="region of interest" description="Disordered" evidence="7">
    <location>
        <begin position="149"/>
        <end position="175"/>
    </location>
</feature>
<keyword evidence="10" id="KW-1185">Reference proteome</keyword>
<dbReference type="Gene3D" id="3.90.70.10">
    <property type="entry name" value="Cysteine proteinases"/>
    <property type="match status" value="1"/>
</dbReference>
<dbReference type="PRINTS" id="PR00704">
    <property type="entry name" value="CALPAIN"/>
</dbReference>
<dbReference type="SUPFAM" id="SSF54001">
    <property type="entry name" value="Cysteine proteinases"/>
    <property type="match status" value="1"/>
</dbReference>
<feature type="active site" evidence="5 6">
    <location>
        <position position="480"/>
    </location>
</feature>
<dbReference type="SUPFAM" id="SSF116846">
    <property type="entry name" value="MIT domain"/>
    <property type="match status" value="2"/>
</dbReference>
<evidence type="ECO:0000256" key="7">
    <source>
        <dbReference type="SAM" id="MobiDB-lite"/>
    </source>
</evidence>
<dbReference type="InterPro" id="IPR022682">
    <property type="entry name" value="Calpain_domain_III"/>
</dbReference>
<evidence type="ECO:0000256" key="6">
    <source>
        <dbReference type="PROSITE-ProRule" id="PRU00239"/>
    </source>
</evidence>
<dbReference type="Gene3D" id="2.60.120.380">
    <property type="match status" value="2"/>
</dbReference>
<keyword evidence="2 6" id="KW-0645">Protease</keyword>
<feature type="compositionally biased region" description="Low complexity" evidence="7">
    <location>
        <begin position="156"/>
        <end position="171"/>
    </location>
</feature>
<name>A0A8K0D205_IGNLU</name>
<dbReference type="OrthoDB" id="167576at2759"/>
<dbReference type="SMART" id="SM00230">
    <property type="entry name" value="CysPc"/>
    <property type="match status" value="1"/>
</dbReference>
<gene>
    <name evidence="9" type="ORF">ILUMI_10637</name>
</gene>
<comment type="caution">
    <text evidence="9">The sequence shown here is derived from an EMBL/GenBank/DDBJ whole genome shotgun (WGS) entry which is preliminary data.</text>
</comment>
<keyword evidence="3 6" id="KW-0378">Hydrolase</keyword>
<dbReference type="Pfam" id="PF04212">
    <property type="entry name" value="MIT"/>
    <property type="match status" value="1"/>
</dbReference>
<dbReference type="GO" id="GO:0004198">
    <property type="term" value="F:calcium-dependent cysteine-type endopeptidase activity"/>
    <property type="evidence" value="ECO:0007669"/>
    <property type="project" value="InterPro"/>
</dbReference>
<dbReference type="Proteomes" id="UP000801492">
    <property type="component" value="Unassembled WGS sequence"/>
</dbReference>
<dbReference type="InterPro" id="IPR036213">
    <property type="entry name" value="Calpain_III_sf"/>
</dbReference>
<dbReference type="InterPro" id="IPR051297">
    <property type="entry name" value="PalB/RIM13"/>
</dbReference>
<dbReference type="Pfam" id="PF01067">
    <property type="entry name" value="Calpain_III"/>
    <property type="match status" value="1"/>
</dbReference>
<sequence length="817" mass="92943">MAHPAQLIEDAVESAKRAIQFDTNGQQEPAIYFYSISAKFLEQAANLSESEKAHSLRVKAHEYGERAATLMRAKNCQEHLIKEDLHKQRRRRCHFLLQQALDADSAGLKDAAVDLYANAIEYVTQYPELLQGELKEIILQALERAEELKGIRRETPSQTPSTSTPTVDTRPSAPPASPIFVRRLPQLHRGTSAHLKVSGGSNTYTEEEKRVLFHTSKINNNEFVPFMSIDLTEKFQYAIPFTDKDGILALSPKQKREFSRWVRPEEICQEPCILMSNSPDYYSIKQTVISDCSFVASLAVSALYERRFGRRLVTAIIYPKNKDKRPVYNPFGKYMIKLHLNGVTRKIIIDDLLPMNRYGQLLCSYSSNKGEFWVSLLEKAYMKVMGGYDFPGSNSSIDLHALTGWIPERVAIRPKDPDFNRDTLFSTLETRLSKGDVLVTVATGELSETEADRTGLVSTHAYAVMDVRNINGLRLLKLKNPWSHLRWRGNYSELDTRHWTPELKQALNYDPNSAAQFDNGVFWIDYDSICAFYDVFYMNWNPELFKYTYCIHQSWNAGSGPVKDMYTIGANPQFSLEVSDEASGAVWILLTRHITDIEDFRENREYITVLVYKGNGKRVYYPNDPPPYIDGIRINSPHYLCKIILSPGASRRYTLVVSQYEKTQTIYYTLRAYATCPFSLSKIEDLYKSVKEVSGEWKGVLAGGCGNYPATYKNNPRFRLEIEGTSNENKLFIELKGPKQYQIGFDVTISSLNDPEITAPFKTSSSGPYRSGFVVLELENIPAGVLHIVPSTFLPNQEGPFILTVKSTSPIQLTRER</sequence>
<dbReference type="Pfam" id="PF00648">
    <property type="entry name" value="Peptidase_C2"/>
    <property type="match status" value="1"/>
</dbReference>
<evidence type="ECO:0000313" key="9">
    <source>
        <dbReference type="EMBL" id="KAF2895532.1"/>
    </source>
</evidence>
<organism evidence="9 10">
    <name type="scientific">Ignelater luminosus</name>
    <name type="common">Cucubano</name>
    <name type="synonym">Pyrophorus luminosus</name>
    <dbReference type="NCBI Taxonomy" id="2038154"/>
    <lineage>
        <taxon>Eukaryota</taxon>
        <taxon>Metazoa</taxon>
        <taxon>Ecdysozoa</taxon>
        <taxon>Arthropoda</taxon>
        <taxon>Hexapoda</taxon>
        <taxon>Insecta</taxon>
        <taxon>Pterygota</taxon>
        <taxon>Neoptera</taxon>
        <taxon>Endopterygota</taxon>
        <taxon>Coleoptera</taxon>
        <taxon>Polyphaga</taxon>
        <taxon>Elateriformia</taxon>
        <taxon>Elateroidea</taxon>
        <taxon>Elateridae</taxon>
        <taxon>Agrypninae</taxon>
        <taxon>Pyrophorini</taxon>
        <taxon>Ignelater</taxon>
    </lineage>
</organism>
<dbReference type="SMART" id="SM00745">
    <property type="entry name" value="MIT"/>
    <property type="match status" value="2"/>
</dbReference>
<feature type="active site" evidence="5 6">
    <location>
        <position position="292"/>
    </location>
</feature>
<evidence type="ECO:0000313" key="10">
    <source>
        <dbReference type="Proteomes" id="UP000801492"/>
    </source>
</evidence>
<feature type="active site" evidence="5 6">
    <location>
        <position position="460"/>
    </location>
</feature>
<dbReference type="EMBL" id="VTPC01005831">
    <property type="protein sequence ID" value="KAF2895532.1"/>
    <property type="molecule type" value="Genomic_DNA"/>
</dbReference>
<evidence type="ECO:0000256" key="1">
    <source>
        <dbReference type="ARBA" id="ARBA00007623"/>
    </source>
</evidence>
<comment type="similarity">
    <text evidence="1">Belongs to the peptidase C2 family.</text>
</comment>
<dbReference type="CDD" id="cd00044">
    <property type="entry name" value="CysPc"/>
    <property type="match status" value="1"/>
</dbReference>
<dbReference type="AlphaFoldDB" id="A0A8K0D205"/>
<dbReference type="InterPro" id="IPR038765">
    <property type="entry name" value="Papain-like_cys_pep_sf"/>
</dbReference>
<evidence type="ECO:0000256" key="4">
    <source>
        <dbReference type="ARBA" id="ARBA00022807"/>
    </source>
</evidence>
<dbReference type="SUPFAM" id="SSF49758">
    <property type="entry name" value="Calpain large subunit, middle domain (domain III)"/>
    <property type="match status" value="2"/>
</dbReference>
<accession>A0A8K0D205</accession>
<dbReference type="PANTHER" id="PTHR46143:SF1">
    <property type="entry name" value="CALPAIN-7"/>
    <property type="match status" value="1"/>
</dbReference>
<dbReference type="GO" id="GO:0006508">
    <property type="term" value="P:proteolysis"/>
    <property type="evidence" value="ECO:0007669"/>
    <property type="project" value="UniProtKB-KW"/>
</dbReference>
<dbReference type="InterPro" id="IPR022684">
    <property type="entry name" value="Calpain_cysteine_protease"/>
</dbReference>
<protein>
    <recommendedName>
        <fullName evidence="8">Calpain catalytic domain-containing protein</fullName>
    </recommendedName>
</protein>
<evidence type="ECO:0000259" key="8">
    <source>
        <dbReference type="PROSITE" id="PS50203"/>
    </source>
</evidence>
<evidence type="ECO:0000256" key="2">
    <source>
        <dbReference type="ARBA" id="ARBA00022670"/>
    </source>
</evidence>
<dbReference type="Gene3D" id="1.20.58.80">
    <property type="entry name" value="Phosphotransferase system, lactose/cellobiose-type IIA subunit"/>
    <property type="match status" value="2"/>
</dbReference>
<evidence type="ECO:0000256" key="3">
    <source>
        <dbReference type="ARBA" id="ARBA00022801"/>
    </source>
</evidence>
<dbReference type="SMART" id="SM00720">
    <property type="entry name" value="calpain_III"/>
    <property type="match status" value="1"/>
</dbReference>
<dbReference type="InterPro" id="IPR022683">
    <property type="entry name" value="Calpain_III"/>
</dbReference>
<feature type="domain" description="Calpain catalytic" evidence="8">
    <location>
        <begin position="240"/>
        <end position="542"/>
    </location>
</feature>
<reference evidence="9" key="1">
    <citation type="submission" date="2019-08" db="EMBL/GenBank/DDBJ databases">
        <title>The genome of the North American firefly Photinus pyralis.</title>
        <authorList>
            <consortium name="Photinus pyralis genome working group"/>
            <person name="Fallon T.R."/>
            <person name="Sander Lower S.E."/>
            <person name="Weng J.-K."/>
        </authorList>
    </citation>
    <scope>NUCLEOTIDE SEQUENCE</scope>
    <source>
        <strain evidence="9">TRF0915ILg1</strain>
        <tissue evidence="9">Whole body</tissue>
    </source>
</reference>
<dbReference type="InterPro" id="IPR001300">
    <property type="entry name" value="Peptidase_C2_calpain_cat"/>
</dbReference>
<evidence type="ECO:0000256" key="5">
    <source>
        <dbReference type="PIRSR" id="PIRSR622684-1"/>
    </source>
</evidence>
<dbReference type="InterPro" id="IPR036181">
    <property type="entry name" value="MIT_dom_sf"/>
</dbReference>
<keyword evidence="4 6" id="KW-0788">Thiol protease</keyword>
<dbReference type="PANTHER" id="PTHR46143">
    <property type="entry name" value="CALPAIN-7"/>
    <property type="match status" value="1"/>
</dbReference>
<proteinExistence type="inferred from homology"/>
<dbReference type="InterPro" id="IPR007330">
    <property type="entry name" value="MIT_dom"/>
</dbReference>
<dbReference type="PROSITE" id="PS50203">
    <property type="entry name" value="CALPAIN_CAT"/>
    <property type="match status" value="1"/>
</dbReference>